<reference evidence="6" key="2">
    <citation type="submission" date="2023-01" db="EMBL/GenBank/DDBJ databases">
        <title>Draft genome sequence of Sneathiella chinensis strain NBRC 103408.</title>
        <authorList>
            <person name="Sun Q."/>
            <person name="Mori K."/>
        </authorList>
    </citation>
    <scope>NUCLEOTIDE SEQUENCE</scope>
    <source>
        <strain evidence="6">NBRC 103408</strain>
    </source>
</reference>
<evidence type="ECO:0000256" key="1">
    <source>
        <dbReference type="ARBA" id="ARBA00023015"/>
    </source>
</evidence>
<dbReference type="PANTHER" id="PTHR43537:SF53">
    <property type="entry name" value="HTH-TYPE TRANSCRIPTIONAL REPRESSOR NANR"/>
    <property type="match status" value="1"/>
</dbReference>
<keyword evidence="7" id="KW-1185">Reference proteome</keyword>
<proteinExistence type="predicted"/>
<gene>
    <name evidence="6" type="ORF">GCM10007924_13740</name>
</gene>
<dbReference type="InterPro" id="IPR036388">
    <property type="entry name" value="WH-like_DNA-bd_sf"/>
</dbReference>
<dbReference type="SMART" id="SM00895">
    <property type="entry name" value="FCD"/>
    <property type="match status" value="1"/>
</dbReference>
<evidence type="ECO:0000256" key="4">
    <source>
        <dbReference type="SAM" id="MobiDB-lite"/>
    </source>
</evidence>
<evidence type="ECO:0000256" key="2">
    <source>
        <dbReference type="ARBA" id="ARBA00023125"/>
    </source>
</evidence>
<reference evidence="6" key="1">
    <citation type="journal article" date="2014" name="Int. J. Syst. Evol. Microbiol.">
        <title>Complete genome of a new Firmicutes species belonging to the dominant human colonic microbiota ('Ruminococcus bicirculans') reveals two chromosomes and a selective capacity to utilize plant glucans.</title>
        <authorList>
            <consortium name="NISC Comparative Sequencing Program"/>
            <person name="Wegmann U."/>
            <person name="Louis P."/>
            <person name="Goesmann A."/>
            <person name="Henrissat B."/>
            <person name="Duncan S.H."/>
            <person name="Flint H.J."/>
        </authorList>
    </citation>
    <scope>NUCLEOTIDE SEQUENCE</scope>
    <source>
        <strain evidence="6">NBRC 103408</strain>
    </source>
</reference>
<dbReference type="CDD" id="cd07377">
    <property type="entry name" value="WHTH_GntR"/>
    <property type="match status" value="1"/>
</dbReference>
<evidence type="ECO:0000313" key="7">
    <source>
        <dbReference type="Proteomes" id="UP001161409"/>
    </source>
</evidence>
<dbReference type="SUPFAM" id="SSF46785">
    <property type="entry name" value="Winged helix' DNA-binding domain"/>
    <property type="match status" value="1"/>
</dbReference>
<organism evidence="6 7">
    <name type="scientific">Sneathiella chinensis</name>
    <dbReference type="NCBI Taxonomy" id="349750"/>
    <lineage>
        <taxon>Bacteria</taxon>
        <taxon>Pseudomonadati</taxon>
        <taxon>Pseudomonadota</taxon>
        <taxon>Alphaproteobacteria</taxon>
        <taxon>Sneathiellales</taxon>
        <taxon>Sneathiellaceae</taxon>
        <taxon>Sneathiella</taxon>
    </lineage>
</organism>
<dbReference type="Pfam" id="PF07729">
    <property type="entry name" value="FCD"/>
    <property type="match status" value="1"/>
</dbReference>
<dbReference type="RefSeq" id="WP_169560212.1">
    <property type="nucleotide sequence ID" value="NZ_BSNF01000006.1"/>
</dbReference>
<evidence type="ECO:0000259" key="5">
    <source>
        <dbReference type="PROSITE" id="PS50949"/>
    </source>
</evidence>
<dbReference type="Pfam" id="PF00392">
    <property type="entry name" value="GntR"/>
    <property type="match status" value="1"/>
</dbReference>
<dbReference type="SUPFAM" id="SSF48008">
    <property type="entry name" value="GntR ligand-binding domain-like"/>
    <property type="match status" value="1"/>
</dbReference>
<feature type="domain" description="HTH gntR-type" evidence="5">
    <location>
        <begin position="20"/>
        <end position="87"/>
    </location>
</feature>
<accession>A0ABQ5U4I2</accession>
<evidence type="ECO:0000313" key="6">
    <source>
        <dbReference type="EMBL" id="GLQ06153.1"/>
    </source>
</evidence>
<dbReference type="InterPro" id="IPR000524">
    <property type="entry name" value="Tscrpt_reg_HTH_GntR"/>
</dbReference>
<protein>
    <submittedName>
        <fullName evidence="6">Transcriptional regulator</fullName>
    </submittedName>
</protein>
<dbReference type="Gene3D" id="1.10.10.10">
    <property type="entry name" value="Winged helix-like DNA-binding domain superfamily/Winged helix DNA-binding domain"/>
    <property type="match status" value="1"/>
</dbReference>
<keyword evidence="2" id="KW-0238">DNA-binding</keyword>
<dbReference type="PROSITE" id="PS50949">
    <property type="entry name" value="HTH_GNTR"/>
    <property type="match status" value="1"/>
</dbReference>
<feature type="compositionally biased region" description="Basic and acidic residues" evidence="4">
    <location>
        <begin position="9"/>
        <end position="23"/>
    </location>
</feature>
<dbReference type="Gene3D" id="1.20.120.530">
    <property type="entry name" value="GntR ligand-binding domain-like"/>
    <property type="match status" value="1"/>
</dbReference>
<dbReference type="InterPro" id="IPR008920">
    <property type="entry name" value="TF_FadR/GntR_C"/>
</dbReference>
<dbReference type="EMBL" id="BSNF01000006">
    <property type="protein sequence ID" value="GLQ06153.1"/>
    <property type="molecule type" value="Genomic_DNA"/>
</dbReference>
<dbReference type="SMART" id="SM00345">
    <property type="entry name" value="HTH_GNTR"/>
    <property type="match status" value="1"/>
</dbReference>
<dbReference type="InterPro" id="IPR036390">
    <property type="entry name" value="WH_DNA-bd_sf"/>
</dbReference>
<sequence>MNQTVKNRSASESHQDAAKASQDDRIYEEMFTAILEQRLSPGTKLSEDVLGEIFGVSRTVVRKVLQRLSHEKVVQIFPNRGAYVSEPSPEEARDVLDARKVLEAGIMRRVVRNCTADDLARLEKMLEEEAESIAAGERTRWVALSGDFHLALAAIAGNRALEDFLKELVSRTSLILVQYQGGGVNSCACDEHAGIIDAIRARDEDRAVTLMLDHLQNCEEQLQLDGGDEASDLYKIFSGVTGGRIVRKEG</sequence>
<keyword evidence="3" id="KW-0804">Transcription</keyword>
<dbReference type="InterPro" id="IPR011711">
    <property type="entry name" value="GntR_C"/>
</dbReference>
<dbReference type="PANTHER" id="PTHR43537">
    <property type="entry name" value="TRANSCRIPTIONAL REGULATOR, GNTR FAMILY"/>
    <property type="match status" value="1"/>
</dbReference>
<name>A0ABQ5U4I2_9PROT</name>
<keyword evidence="1" id="KW-0805">Transcription regulation</keyword>
<feature type="region of interest" description="Disordered" evidence="4">
    <location>
        <begin position="1"/>
        <end position="23"/>
    </location>
</feature>
<dbReference type="Proteomes" id="UP001161409">
    <property type="component" value="Unassembled WGS sequence"/>
</dbReference>
<evidence type="ECO:0000256" key="3">
    <source>
        <dbReference type="ARBA" id="ARBA00023163"/>
    </source>
</evidence>
<comment type="caution">
    <text evidence="6">The sequence shown here is derived from an EMBL/GenBank/DDBJ whole genome shotgun (WGS) entry which is preliminary data.</text>
</comment>